<dbReference type="EMBL" id="CAJOBJ010255473">
    <property type="protein sequence ID" value="CAF5102010.1"/>
    <property type="molecule type" value="Genomic_DNA"/>
</dbReference>
<sequence length="53" mass="5901">MLGDGTVIDVPSNNNNCGYAVIQKILKDRGVDKSIEDLRNDRAQNIEDNPRES</sequence>
<accession>A0A8S3F4J5</accession>
<comment type="caution">
    <text evidence="1">The sequence shown here is derived from an EMBL/GenBank/DDBJ whole genome shotgun (WGS) entry which is preliminary data.</text>
</comment>
<organism evidence="1 2">
    <name type="scientific">Rotaria magnacalcarata</name>
    <dbReference type="NCBI Taxonomy" id="392030"/>
    <lineage>
        <taxon>Eukaryota</taxon>
        <taxon>Metazoa</taxon>
        <taxon>Spiralia</taxon>
        <taxon>Gnathifera</taxon>
        <taxon>Rotifera</taxon>
        <taxon>Eurotatoria</taxon>
        <taxon>Bdelloidea</taxon>
        <taxon>Philodinida</taxon>
        <taxon>Philodinidae</taxon>
        <taxon>Rotaria</taxon>
    </lineage>
</organism>
<gene>
    <name evidence="1" type="ORF">GIL414_LOCUS62778</name>
</gene>
<proteinExistence type="predicted"/>
<dbReference type="Proteomes" id="UP000681720">
    <property type="component" value="Unassembled WGS sequence"/>
</dbReference>
<name>A0A8S3F4J5_9BILA</name>
<evidence type="ECO:0000313" key="2">
    <source>
        <dbReference type="Proteomes" id="UP000681720"/>
    </source>
</evidence>
<dbReference type="AlphaFoldDB" id="A0A8S3F4J5"/>
<evidence type="ECO:0000313" key="1">
    <source>
        <dbReference type="EMBL" id="CAF5102010.1"/>
    </source>
</evidence>
<feature type="non-terminal residue" evidence="1">
    <location>
        <position position="53"/>
    </location>
</feature>
<reference evidence="1" key="1">
    <citation type="submission" date="2021-02" db="EMBL/GenBank/DDBJ databases">
        <authorList>
            <person name="Nowell W R."/>
        </authorList>
    </citation>
    <scope>NUCLEOTIDE SEQUENCE</scope>
</reference>
<protein>
    <submittedName>
        <fullName evidence="1">Uncharacterized protein</fullName>
    </submittedName>
</protein>